<comment type="caution">
    <text evidence="3">The sequence shown here is derived from an EMBL/GenBank/DDBJ whole genome shotgun (WGS) entry which is preliminary data.</text>
</comment>
<dbReference type="GO" id="GO:0004803">
    <property type="term" value="F:transposase activity"/>
    <property type="evidence" value="ECO:0007669"/>
    <property type="project" value="InterPro"/>
</dbReference>
<dbReference type="InterPro" id="IPR007069">
    <property type="entry name" value="Transposase_32"/>
</dbReference>
<dbReference type="InterPro" id="IPR026889">
    <property type="entry name" value="Zn_Tnp"/>
</dbReference>
<dbReference type="PANTHER" id="PTHR37023">
    <property type="entry name" value="TRANSPOSASE"/>
    <property type="match status" value="1"/>
</dbReference>
<dbReference type="Pfam" id="PF14319">
    <property type="entry name" value="Zn_Tnp_IS91"/>
    <property type="match status" value="1"/>
</dbReference>
<dbReference type="PANTHER" id="PTHR37023:SF1">
    <property type="entry name" value="ISSOD25 TRANSPOSASE TNPA_ISSOD25"/>
    <property type="match status" value="1"/>
</dbReference>
<feature type="domain" description="Transposase zinc-binding" evidence="2">
    <location>
        <begin position="7"/>
        <end position="96"/>
    </location>
</feature>
<evidence type="ECO:0000259" key="1">
    <source>
        <dbReference type="Pfam" id="PF04986"/>
    </source>
</evidence>
<evidence type="ECO:0000259" key="2">
    <source>
        <dbReference type="Pfam" id="PF14319"/>
    </source>
</evidence>
<protein>
    <submittedName>
        <fullName evidence="3">Uncharacterized protein</fullName>
    </submittedName>
</protein>
<organism evidence="3">
    <name type="scientific">bioreactor metagenome</name>
    <dbReference type="NCBI Taxonomy" id="1076179"/>
    <lineage>
        <taxon>unclassified sequences</taxon>
        <taxon>metagenomes</taxon>
        <taxon>ecological metagenomes</taxon>
    </lineage>
</organism>
<gene>
    <name evidence="3" type="ORF">SDC9_89543</name>
</gene>
<feature type="domain" description="Transposase IS801/IS1294" evidence="1">
    <location>
        <begin position="138"/>
        <end position="307"/>
    </location>
</feature>
<sequence length="393" mass="46259">MNILQKIFIEHYEEMIYLQHPRDAIVENVEKMIHCGDPSYGGAMYICPNCGNFKFTAFRCHSRFCPTCGNMYSIDRTTAMSFKIIDVQHRHCVFTIDDSLRPFFLKDRSLLNCLFSAVNSVISRMFHKENKSELFTPGFICVLHTFGRDLKWNPHIHCLVSEGGVGNTLSWRHFKHFNYHFLRDAFQTALLNELHQKIGPAFKKVKSAIYAKDKNGFYVHAMPNKCNPSQVIKYIGRYLGRPVIATSRIDSYDGDFVTFHYNRHEDNKLITETVPVLEFIDRLTQHIPEKHFKMIRYYGIYARHRNSDNFLRKAISREKHNFFLSLNRWRDSILHSFGYDPLKCPNCGKTMLFLELYFNHNPVPLHELYEKAMQKHRCRSPASFSYLPKPLFS</sequence>
<dbReference type="Pfam" id="PF04986">
    <property type="entry name" value="Y2_Tnp"/>
    <property type="match status" value="1"/>
</dbReference>
<reference evidence="3" key="1">
    <citation type="submission" date="2019-08" db="EMBL/GenBank/DDBJ databases">
        <authorList>
            <person name="Kucharzyk K."/>
            <person name="Murdoch R.W."/>
            <person name="Higgins S."/>
            <person name="Loffler F."/>
        </authorList>
    </citation>
    <scope>NUCLEOTIDE SEQUENCE</scope>
</reference>
<dbReference type="GO" id="GO:0003677">
    <property type="term" value="F:DNA binding"/>
    <property type="evidence" value="ECO:0007669"/>
    <property type="project" value="InterPro"/>
</dbReference>
<dbReference type="GO" id="GO:0006313">
    <property type="term" value="P:DNA transposition"/>
    <property type="evidence" value="ECO:0007669"/>
    <property type="project" value="InterPro"/>
</dbReference>
<proteinExistence type="predicted"/>
<name>A0A644ZSK2_9ZZZZ</name>
<evidence type="ECO:0000313" key="3">
    <source>
        <dbReference type="EMBL" id="MPM42871.1"/>
    </source>
</evidence>
<dbReference type="AlphaFoldDB" id="A0A644ZSK2"/>
<dbReference type="EMBL" id="VSSQ01009889">
    <property type="protein sequence ID" value="MPM42871.1"/>
    <property type="molecule type" value="Genomic_DNA"/>
</dbReference>
<accession>A0A644ZSK2</accession>